<organism evidence="5 6">
    <name type="scientific">Blautia intestinihominis</name>
    <dbReference type="NCBI Taxonomy" id="3133152"/>
    <lineage>
        <taxon>Bacteria</taxon>
        <taxon>Bacillati</taxon>
        <taxon>Bacillota</taxon>
        <taxon>Clostridia</taxon>
        <taxon>Lachnospirales</taxon>
        <taxon>Lachnospiraceae</taxon>
        <taxon>Blautia</taxon>
    </lineage>
</organism>
<dbReference type="InterPro" id="IPR050406">
    <property type="entry name" value="FGGY_Carb_Kinase"/>
</dbReference>
<feature type="domain" description="Carbohydrate kinase FGGY N-terminal" evidence="4">
    <location>
        <begin position="3"/>
        <end position="101"/>
    </location>
</feature>
<dbReference type="Pfam" id="PF00370">
    <property type="entry name" value="FGGY_N"/>
    <property type="match status" value="1"/>
</dbReference>
<reference evidence="5 6" key="1">
    <citation type="submission" date="2024-03" db="EMBL/GenBank/DDBJ databases">
        <title>Human intestinal bacterial collection.</title>
        <authorList>
            <person name="Pauvert C."/>
            <person name="Hitch T.C.A."/>
            <person name="Clavel T."/>
        </authorList>
    </citation>
    <scope>NUCLEOTIDE SEQUENCE [LARGE SCALE GENOMIC DNA]</scope>
    <source>
        <strain evidence="5 6">CLA-AA-H95</strain>
    </source>
</reference>
<gene>
    <name evidence="5" type="ORF">WMO75_12565</name>
</gene>
<dbReference type="RefSeq" id="WP_349078126.1">
    <property type="nucleotide sequence ID" value="NZ_JBBMEI010000040.1"/>
</dbReference>
<evidence type="ECO:0000256" key="3">
    <source>
        <dbReference type="ARBA" id="ARBA00022777"/>
    </source>
</evidence>
<protein>
    <submittedName>
        <fullName evidence="5">FGGY family carbohydrate kinase</fullName>
    </submittedName>
</protein>
<evidence type="ECO:0000256" key="1">
    <source>
        <dbReference type="ARBA" id="ARBA00009156"/>
    </source>
</evidence>
<comment type="caution">
    <text evidence="5">The sequence shown here is derived from an EMBL/GenBank/DDBJ whole genome shotgun (WGS) entry which is preliminary data.</text>
</comment>
<evidence type="ECO:0000313" key="6">
    <source>
        <dbReference type="Proteomes" id="UP001446032"/>
    </source>
</evidence>
<keyword evidence="3 5" id="KW-0418">Kinase</keyword>
<dbReference type="Proteomes" id="UP001446032">
    <property type="component" value="Unassembled WGS sequence"/>
</dbReference>
<dbReference type="InterPro" id="IPR043129">
    <property type="entry name" value="ATPase_NBD"/>
</dbReference>
<dbReference type="SUPFAM" id="SSF53067">
    <property type="entry name" value="Actin-like ATPase domain"/>
    <property type="match status" value="1"/>
</dbReference>
<name>A0ABV1ANE5_9FIRM</name>
<dbReference type="EMBL" id="JBBMEI010000040">
    <property type="protein sequence ID" value="MEQ2359143.1"/>
    <property type="molecule type" value="Genomic_DNA"/>
</dbReference>
<sequence length="143" mass="15867">MKIMGIDIGTTTVSIVLTDTETGKQLARETVEHNSFLQSSRPEQKIQDPGQIYEIVRELLAKMQGEHGLPDGIGFTGQMHGMLYVDASGMAVSPLYTWQDGSGEIPLEDGRTCVEILFLLSDLTWRQAGDALTCRDRSFCMRL</sequence>
<keyword evidence="6" id="KW-1185">Reference proteome</keyword>
<dbReference type="GO" id="GO:0016301">
    <property type="term" value="F:kinase activity"/>
    <property type="evidence" value="ECO:0007669"/>
    <property type="project" value="UniProtKB-KW"/>
</dbReference>
<keyword evidence="2" id="KW-0808">Transferase</keyword>
<comment type="similarity">
    <text evidence="1">Belongs to the FGGY kinase family.</text>
</comment>
<accession>A0ABV1ANE5</accession>
<evidence type="ECO:0000256" key="2">
    <source>
        <dbReference type="ARBA" id="ARBA00022679"/>
    </source>
</evidence>
<dbReference type="InterPro" id="IPR018484">
    <property type="entry name" value="FGGY_N"/>
</dbReference>
<dbReference type="Gene3D" id="3.30.420.40">
    <property type="match status" value="1"/>
</dbReference>
<evidence type="ECO:0000313" key="5">
    <source>
        <dbReference type="EMBL" id="MEQ2359143.1"/>
    </source>
</evidence>
<evidence type="ECO:0000259" key="4">
    <source>
        <dbReference type="Pfam" id="PF00370"/>
    </source>
</evidence>
<proteinExistence type="inferred from homology"/>
<dbReference type="PANTHER" id="PTHR43095">
    <property type="entry name" value="SUGAR KINASE"/>
    <property type="match status" value="1"/>
</dbReference>